<organism evidence="1 2">
    <name type="scientific">Paludibaculum fermentans</name>
    <dbReference type="NCBI Taxonomy" id="1473598"/>
    <lineage>
        <taxon>Bacteria</taxon>
        <taxon>Pseudomonadati</taxon>
        <taxon>Acidobacteriota</taxon>
        <taxon>Terriglobia</taxon>
        <taxon>Bryobacterales</taxon>
        <taxon>Bryobacteraceae</taxon>
        <taxon>Paludibaculum</taxon>
    </lineage>
</organism>
<dbReference type="GO" id="GO:0030246">
    <property type="term" value="F:carbohydrate binding"/>
    <property type="evidence" value="ECO:0007669"/>
    <property type="project" value="InterPro"/>
</dbReference>
<sequence length="566" mass="60385">MIRFISNFAVLLPVVVCCGFLTSAEVVEISGRVVESGSGTPVANARVALFRVTPRSIQVPGGWMSQVPADDANPEGNVFLADTAVDGSFHFRVSSPALLLPLAYAKGFAISSDFTDRSKVVEIPGAGAAPSSLLLSLERESSLSGRVLDKETGDPLSGFAVTARLWAHGAGWGGRTVAAATTDSSGAYVLTGLRAGRYALLVRPPAKPAFTEPLDDQEFRDRVSTGYGRAIYPGVDDFALATPLDISPGSTLEKLDFRLRRSRRGALRGSISVPGDARGAAFELQLFEDQSTLSSLQFDPLARRPALGGERFLIEDLSPGAYTLCASTPQGGRTAPLMACVNLSMDHTTRETADLRPLPDVELQGALRFVEQPPPTQAKGYALLALRPVGRPSFWWDSPVSVPLGASPEGLFPVPPAMPGRYDVEVSGLPPSLAVAGIRWNGAAVTGRRITIDGAAPRQQLELVLTAALATLKVTLKEGRKSAGDWVLLVPDSTPPERILWESRSANADLDGRAVFAALPPGRYRLVALPNDGRPLRDYPMDDRLRAARVVELRPSETVQVEASPH</sequence>
<dbReference type="EMBL" id="CP063849">
    <property type="protein sequence ID" value="QOY91247.1"/>
    <property type="molecule type" value="Genomic_DNA"/>
</dbReference>
<dbReference type="SUPFAM" id="SSF49452">
    <property type="entry name" value="Starch-binding domain-like"/>
    <property type="match status" value="1"/>
</dbReference>
<dbReference type="AlphaFoldDB" id="A0A7S7NWT4"/>
<name>A0A7S7NWT4_PALFE</name>
<dbReference type="GO" id="GO:0004180">
    <property type="term" value="F:carboxypeptidase activity"/>
    <property type="evidence" value="ECO:0007669"/>
    <property type="project" value="UniProtKB-KW"/>
</dbReference>
<dbReference type="InterPro" id="IPR013784">
    <property type="entry name" value="Carb-bd-like_fold"/>
</dbReference>
<keyword evidence="1" id="KW-0645">Protease</keyword>
<dbReference type="RefSeq" id="WP_194452901.1">
    <property type="nucleotide sequence ID" value="NZ_CP063849.1"/>
</dbReference>
<keyword evidence="1" id="KW-0378">Hydrolase</keyword>
<evidence type="ECO:0000313" key="2">
    <source>
        <dbReference type="Proteomes" id="UP000593892"/>
    </source>
</evidence>
<accession>A0A7S7NWT4</accession>
<dbReference type="Pfam" id="PF13620">
    <property type="entry name" value="CarboxypepD_reg"/>
    <property type="match status" value="1"/>
</dbReference>
<protein>
    <submittedName>
        <fullName evidence="1">Carboxypeptidase regulatory-like domain-containing protein</fullName>
    </submittedName>
</protein>
<gene>
    <name evidence="1" type="ORF">IRI77_15250</name>
</gene>
<keyword evidence="1" id="KW-0121">Carboxypeptidase</keyword>
<proteinExistence type="predicted"/>
<dbReference type="Gene3D" id="2.60.40.1120">
    <property type="entry name" value="Carboxypeptidase-like, regulatory domain"/>
    <property type="match status" value="1"/>
</dbReference>
<evidence type="ECO:0000313" key="1">
    <source>
        <dbReference type="EMBL" id="QOY91247.1"/>
    </source>
</evidence>
<keyword evidence="2" id="KW-1185">Reference proteome</keyword>
<reference evidence="1 2" key="1">
    <citation type="submission" date="2020-10" db="EMBL/GenBank/DDBJ databases">
        <title>Complete genome sequence of Paludibaculum fermentans P105T, a facultatively anaerobic acidobacterium capable of dissimilatory Fe(III) reduction.</title>
        <authorList>
            <person name="Dedysh S.N."/>
            <person name="Beletsky A.V."/>
            <person name="Kulichevskaya I.S."/>
            <person name="Mardanov A.V."/>
            <person name="Ravin N.V."/>
        </authorList>
    </citation>
    <scope>NUCLEOTIDE SEQUENCE [LARGE SCALE GENOMIC DNA]</scope>
    <source>
        <strain evidence="1 2">P105</strain>
    </source>
</reference>
<dbReference type="Proteomes" id="UP000593892">
    <property type="component" value="Chromosome"/>
</dbReference>
<dbReference type="KEGG" id="pfer:IRI77_15250"/>